<proteinExistence type="predicted"/>
<evidence type="ECO:0000313" key="1">
    <source>
        <dbReference type="EMBL" id="BDZ46914.1"/>
    </source>
</evidence>
<dbReference type="EMBL" id="AP027731">
    <property type="protein sequence ID" value="BDZ46914.1"/>
    <property type="molecule type" value="Genomic_DNA"/>
</dbReference>
<organism evidence="1 2">
    <name type="scientific">Naasia aerilata</name>
    <dbReference type="NCBI Taxonomy" id="1162966"/>
    <lineage>
        <taxon>Bacteria</taxon>
        <taxon>Bacillati</taxon>
        <taxon>Actinomycetota</taxon>
        <taxon>Actinomycetes</taxon>
        <taxon>Micrococcales</taxon>
        <taxon>Microbacteriaceae</taxon>
        <taxon>Naasia</taxon>
    </lineage>
</organism>
<evidence type="ECO:0000313" key="2">
    <source>
        <dbReference type="Proteomes" id="UP001321498"/>
    </source>
</evidence>
<keyword evidence="2" id="KW-1185">Reference proteome</keyword>
<gene>
    <name evidence="1" type="ORF">GCM10025866_28230</name>
</gene>
<evidence type="ECO:0008006" key="3">
    <source>
        <dbReference type="Google" id="ProtNLM"/>
    </source>
</evidence>
<accession>A0ABM8GF30</accession>
<name>A0ABM8GF30_9MICO</name>
<reference evidence="2" key="1">
    <citation type="journal article" date="2019" name="Int. J. Syst. Evol. Microbiol.">
        <title>The Global Catalogue of Microorganisms (GCM) 10K type strain sequencing project: providing services to taxonomists for standard genome sequencing and annotation.</title>
        <authorList>
            <consortium name="The Broad Institute Genomics Platform"/>
            <consortium name="The Broad Institute Genome Sequencing Center for Infectious Disease"/>
            <person name="Wu L."/>
            <person name="Ma J."/>
        </authorList>
    </citation>
    <scope>NUCLEOTIDE SEQUENCE [LARGE SCALE GENOMIC DNA]</scope>
    <source>
        <strain evidence="2">NBRC 108725</strain>
    </source>
</reference>
<dbReference type="Proteomes" id="UP001321498">
    <property type="component" value="Chromosome"/>
</dbReference>
<protein>
    <recommendedName>
        <fullName evidence="3">Polysaccharide pyruvyl transferase domain-containing protein</fullName>
    </recommendedName>
</protein>
<sequence>MAAADAARTADLLVTSRYHPAVFAAPAGVPTLGIAVDDYTTVKLTGALGNFGQDSVVSLDDVLSGAASDVLADAWRRRDDLRGRGLQLAAARKGDWDRWFDRIAEALSPAASRRPH</sequence>